<dbReference type="EnsemblMetazoa" id="AMAM002312-RA">
    <property type="protein sequence ID" value="AMAM002312-PA"/>
    <property type="gene ID" value="AMAM002312"/>
</dbReference>
<reference evidence="1" key="2">
    <citation type="submission" date="2020-05" db="UniProtKB">
        <authorList>
            <consortium name="EnsemblMetazoa"/>
        </authorList>
    </citation>
    <scope>IDENTIFICATION</scope>
    <source>
        <strain evidence="1">maculatus3</strain>
    </source>
</reference>
<evidence type="ECO:0000313" key="1">
    <source>
        <dbReference type="EnsemblMetazoa" id="AMAM002312-PA"/>
    </source>
</evidence>
<dbReference type="VEuPathDB" id="VectorBase:AMAM002312"/>
<dbReference type="GO" id="GO:0000981">
    <property type="term" value="F:DNA-binding transcription factor activity, RNA polymerase II-specific"/>
    <property type="evidence" value="ECO:0007669"/>
    <property type="project" value="TreeGrafter"/>
</dbReference>
<evidence type="ECO:0000313" key="2">
    <source>
        <dbReference type="Proteomes" id="UP000075901"/>
    </source>
</evidence>
<reference evidence="2" key="1">
    <citation type="submission" date="2013-09" db="EMBL/GenBank/DDBJ databases">
        <title>The Genome Sequence of Anopheles maculatus species B.</title>
        <authorList>
            <consortium name="The Broad Institute Genomics Platform"/>
            <person name="Neafsey D.E."/>
            <person name="Besansky N."/>
            <person name="Howell P."/>
            <person name="Walton C."/>
            <person name="Young S.K."/>
            <person name="Zeng Q."/>
            <person name="Gargeya S."/>
            <person name="Fitzgerald M."/>
            <person name="Haas B."/>
            <person name="Abouelleil A."/>
            <person name="Allen A.W."/>
            <person name="Alvarado L."/>
            <person name="Arachchi H.M."/>
            <person name="Berlin A.M."/>
            <person name="Chapman S.B."/>
            <person name="Gainer-Dewar J."/>
            <person name="Goldberg J."/>
            <person name="Griggs A."/>
            <person name="Gujja S."/>
            <person name="Hansen M."/>
            <person name="Howarth C."/>
            <person name="Imamovic A."/>
            <person name="Ireland A."/>
            <person name="Larimer J."/>
            <person name="McCowan C."/>
            <person name="Murphy C."/>
            <person name="Pearson M."/>
            <person name="Poon T.W."/>
            <person name="Priest M."/>
            <person name="Roberts A."/>
            <person name="Saif S."/>
            <person name="Shea T."/>
            <person name="Sisk P."/>
            <person name="Sykes S."/>
            <person name="Wortman J."/>
            <person name="Nusbaum C."/>
            <person name="Birren B."/>
        </authorList>
    </citation>
    <scope>NUCLEOTIDE SEQUENCE [LARGE SCALE GENOMIC DNA]</scope>
    <source>
        <strain evidence="2">maculatus3</strain>
    </source>
</reference>
<dbReference type="GO" id="GO:0005634">
    <property type="term" value="C:nucleus"/>
    <property type="evidence" value="ECO:0007669"/>
    <property type="project" value="TreeGrafter"/>
</dbReference>
<organism evidence="1 2">
    <name type="scientific">Anopheles maculatus</name>
    <dbReference type="NCBI Taxonomy" id="74869"/>
    <lineage>
        <taxon>Eukaryota</taxon>
        <taxon>Metazoa</taxon>
        <taxon>Ecdysozoa</taxon>
        <taxon>Arthropoda</taxon>
        <taxon>Hexapoda</taxon>
        <taxon>Insecta</taxon>
        <taxon>Pterygota</taxon>
        <taxon>Neoptera</taxon>
        <taxon>Endopterygota</taxon>
        <taxon>Diptera</taxon>
        <taxon>Nematocera</taxon>
        <taxon>Culicoidea</taxon>
        <taxon>Culicidae</taxon>
        <taxon>Anophelinae</taxon>
        <taxon>Anopheles</taxon>
        <taxon>Anopheles maculatus group</taxon>
    </lineage>
</organism>
<name>A0A182S9E8_9DIPT</name>
<dbReference type="AlphaFoldDB" id="A0A182S9E8"/>
<dbReference type="Proteomes" id="UP000075901">
    <property type="component" value="Unassembled WGS sequence"/>
</dbReference>
<dbReference type="GO" id="GO:1990837">
    <property type="term" value="F:sequence-specific double-stranded DNA binding"/>
    <property type="evidence" value="ECO:0007669"/>
    <property type="project" value="TreeGrafter"/>
</dbReference>
<protein>
    <submittedName>
        <fullName evidence="1">OAR domain-containing protein</fullName>
    </submittedName>
</protein>
<dbReference type="PANTHER" id="PTHR46255">
    <property type="entry name" value="SHORT STATURE HOMEOBOX"/>
    <property type="match status" value="1"/>
</dbReference>
<dbReference type="PANTHER" id="PTHR46255:SF3">
    <property type="entry name" value="HOMEOBOX DOMAIN-CONTAINING PROTEIN"/>
    <property type="match status" value="1"/>
</dbReference>
<accession>A0A182S9E8</accession>
<proteinExistence type="predicted"/>
<keyword evidence="2" id="KW-1185">Reference proteome</keyword>
<dbReference type="InterPro" id="IPR052631">
    <property type="entry name" value="Paired_homeobox_Bicoid"/>
</dbReference>
<sequence>IILSSHSPPVTTPLEPCRVAPYVNVPSLRAGNGVPPGGGTGGTGLPPSTTAASAAAAAAAAVNHPFPVAAFSAFDSAFISAAAQQYAAALTSGSVPASLFSLSQYRPGGLAAAAAIATLPGFTVAHDKNSSIVDLRLKAEKHKENQKKIVNNVST</sequence>